<keyword evidence="2" id="KW-1185">Reference proteome</keyword>
<protein>
    <submittedName>
        <fullName evidence="3">Ovule protein</fullName>
    </submittedName>
</protein>
<proteinExistence type="predicted"/>
<dbReference type="Proteomes" id="UP000050794">
    <property type="component" value="Unassembled WGS sequence"/>
</dbReference>
<dbReference type="AlphaFoldDB" id="A0A183UC61"/>
<accession>A0A183UC61</accession>
<reference evidence="1 2" key="2">
    <citation type="submission" date="2018-11" db="EMBL/GenBank/DDBJ databases">
        <authorList>
            <consortium name="Pathogen Informatics"/>
        </authorList>
    </citation>
    <scope>NUCLEOTIDE SEQUENCE [LARGE SCALE GENOMIC DNA]</scope>
</reference>
<evidence type="ECO:0000313" key="3">
    <source>
        <dbReference type="WBParaSite" id="TCNE_0000608101-mRNA-1"/>
    </source>
</evidence>
<evidence type="ECO:0000313" key="1">
    <source>
        <dbReference type="EMBL" id="VDM37366.1"/>
    </source>
</evidence>
<name>A0A183UC61_TOXCA</name>
<dbReference type="WBParaSite" id="TCNE_0000608101-mRNA-1">
    <property type="protein sequence ID" value="TCNE_0000608101-mRNA-1"/>
    <property type="gene ID" value="TCNE_0000608101"/>
</dbReference>
<sequence length="110" mass="12830">MNFVVLRNVGTDECQVWQKFNLNVRVSCECFVGECLPLVILFFYVRTTERNSLAECLCIGRCMELVNVNHYCYECLIYTHSYGSSKRPQSIKHADCVKVCTHFRLGKNRH</sequence>
<reference evidence="3" key="1">
    <citation type="submission" date="2016-06" db="UniProtKB">
        <authorList>
            <consortium name="WormBaseParasite"/>
        </authorList>
    </citation>
    <scope>IDENTIFICATION</scope>
</reference>
<dbReference type="EMBL" id="UYWY01019435">
    <property type="protein sequence ID" value="VDM37366.1"/>
    <property type="molecule type" value="Genomic_DNA"/>
</dbReference>
<evidence type="ECO:0000313" key="2">
    <source>
        <dbReference type="Proteomes" id="UP000050794"/>
    </source>
</evidence>
<gene>
    <name evidence="1" type="ORF">TCNE_LOCUS6081</name>
</gene>
<organism evidence="2 3">
    <name type="scientific">Toxocara canis</name>
    <name type="common">Canine roundworm</name>
    <dbReference type="NCBI Taxonomy" id="6265"/>
    <lineage>
        <taxon>Eukaryota</taxon>
        <taxon>Metazoa</taxon>
        <taxon>Ecdysozoa</taxon>
        <taxon>Nematoda</taxon>
        <taxon>Chromadorea</taxon>
        <taxon>Rhabditida</taxon>
        <taxon>Spirurina</taxon>
        <taxon>Ascaridomorpha</taxon>
        <taxon>Ascaridoidea</taxon>
        <taxon>Toxocaridae</taxon>
        <taxon>Toxocara</taxon>
    </lineage>
</organism>